<evidence type="ECO:0000313" key="15">
    <source>
        <dbReference type="EMBL" id="QDU01704.1"/>
    </source>
</evidence>
<evidence type="ECO:0000256" key="6">
    <source>
        <dbReference type="ARBA" id="ARBA00022842"/>
    </source>
</evidence>
<keyword evidence="10" id="KW-0464">Manganese</keyword>
<feature type="compositionally biased region" description="Basic and acidic residues" evidence="13">
    <location>
        <begin position="40"/>
        <end position="49"/>
    </location>
</feature>
<evidence type="ECO:0000256" key="4">
    <source>
        <dbReference type="ARBA" id="ARBA00022759"/>
    </source>
</evidence>
<feature type="active site" description="Proton acceptor for HNH nuclease domain" evidence="12">
    <location>
        <position position="621"/>
    </location>
</feature>
<dbReference type="NCBIfam" id="TIGR01865">
    <property type="entry name" value="cas_Csn1"/>
    <property type="match status" value="1"/>
</dbReference>
<keyword evidence="8 12" id="KW-0051">Antiviral defense</keyword>
<proteinExistence type="inferred from homology"/>
<evidence type="ECO:0000256" key="5">
    <source>
        <dbReference type="ARBA" id="ARBA00022801"/>
    </source>
</evidence>
<dbReference type="GO" id="GO:0016787">
    <property type="term" value="F:hydrolase activity"/>
    <property type="evidence" value="ECO:0007669"/>
    <property type="project" value="UniProtKB-KW"/>
</dbReference>
<reference evidence="15 16" key="1">
    <citation type="submission" date="2019-02" db="EMBL/GenBank/DDBJ databases">
        <title>Deep-cultivation of Planctomycetes and their phenomic and genomic characterization uncovers novel biology.</title>
        <authorList>
            <person name="Wiegand S."/>
            <person name="Jogler M."/>
            <person name="Boedeker C."/>
            <person name="Pinto D."/>
            <person name="Vollmers J."/>
            <person name="Rivas-Marin E."/>
            <person name="Kohn T."/>
            <person name="Peeters S.H."/>
            <person name="Heuer A."/>
            <person name="Rast P."/>
            <person name="Oberbeckmann S."/>
            <person name="Bunk B."/>
            <person name="Jeske O."/>
            <person name="Meyerdierks A."/>
            <person name="Storesund J.E."/>
            <person name="Kallscheuer N."/>
            <person name="Luecker S."/>
            <person name="Lage O.M."/>
            <person name="Pohl T."/>
            <person name="Merkel B.J."/>
            <person name="Hornburger P."/>
            <person name="Mueller R.-W."/>
            <person name="Bruemmer F."/>
            <person name="Labrenz M."/>
            <person name="Spormann A.M."/>
            <person name="Op den Camp H."/>
            <person name="Overmann J."/>
            <person name="Amann R."/>
            <person name="Jetten M.S.M."/>
            <person name="Mascher T."/>
            <person name="Medema M.H."/>
            <person name="Devos D.P."/>
            <person name="Kaster A.-K."/>
            <person name="Ovreas L."/>
            <person name="Rohde M."/>
            <person name="Galperin M.Y."/>
            <person name="Jogler C."/>
        </authorList>
    </citation>
    <scope>NUCLEOTIDE SEQUENCE [LARGE SCALE GENOMIC DNA]</scope>
    <source>
        <strain evidence="15 16">V6</strain>
    </source>
</reference>
<comment type="function">
    <text evidence="12">CRISPR (clustered regularly interspaced short palindromic repeat) is an adaptive immune system that provides protection against mobile genetic elements (viruses, transposable elements and conjugative plasmids). CRISPR clusters contain spacers, sequences complementary to antecedent mobile elements, and target invading nucleic acids. CRISPR clusters are transcribed and processed into CRISPR RNA (crRNA). In type II CRISPR systems correct processing of pre-crRNA requires a trans-encoded small RNA (tracrRNA), endogenous ribonuclease 3 (rnc) and this protein. The tracrRNA serves as a guide for ribonuclease 3-aided processing of pre-crRNA. Subsequently Cas9/crRNA/tracrRNA endonucleolytically cleaves linear or circular dsDNA target complementary to the spacer; Cas9 is inactive in the absence of the 2 guide RNAs (gRNA). Cas9 recognizes the protospacer adjacent motif (PAM) in the CRISPR repeat sequences to help distinguish self versus nonself, as targets within the bacterial CRISPR locus do not have PAMs. PAM recognition is also required for catalytic activity.</text>
</comment>
<evidence type="ECO:0000256" key="9">
    <source>
        <dbReference type="ARBA" id="ARBA00023125"/>
    </source>
</evidence>
<dbReference type="Gene3D" id="1.10.30.50">
    <property type="match status" value="1"/>
</dbReference>
<feature type="active site" description="For RuvC-like nuclease domain" evidence="12">
    <location>
        <position position="8"/>
    </location>
</feature>
<evidence type="ECO:0000256" key="2">
    <source>
        <dbReference type="ARBA" id="ARBA00022722"/>
    </source>
</evidence>
<evidence type="ECO:0000256" key="3">
    <source>
        <dbReference type="ARBA" id="ARBA00022723"/>
    </source>
</evidence>
<keyword evidence="2 12" id="KW-0540">Nuclease</keyword>
<name>A0A517W8X8_9PLAN</name>
<dbReference type="Proteomes" id="UP000320722">
    <property type="component" value="Chromosome"/>
</dbReference>
<dbReference type="SMART" id="SM00507">
    <property type="entry name" value="HNHc"/>
    <property type="match status" value="1"/>
</dbReference>
<dbReference type="Pfam" id="PF18541">
    <property type="entry name" value="RuvC_III"/>
    <property type="match status" value="1"/>
</dbReference>
<dbReference type="GO" id="GO:0051607">
    <property type="term" value="P:defense response to virus"/>
    <property type="evidence" value="ECO:0007669"/>
    <property type="project" value="UniProtKB-UniRule"/>
</dbReference>
<evidence type="ECO:0000256" key="8">
    <source>
        <dbReference type="ARBA" id="ARBA00023118"/>
    </source>
</evidence>
<dbReference type="GO" id="GO:0043571">
    <property type="term" value="P:maintenance of CRISPR repeat elements"/>
    <property type="evidence" value="ECO:0007669"/>
    <property type="project" value="UniProtKB-UniRule"/>
</dbReference>
<dbReference type="PROSITE" id="PS51749">
    <property type="entry name" value="HNH_CAS9"/>
    <property type="match status" value="1"/>
</dbReference>
<comment type="caution">
    <text evidence="12">Lacks conserved residue(s) required for the propagation of feature annotation.</text>
</comment>
<comment type="cofactor">
    <cofactor evidence="1">
        <name>Mg(2+)</name>
        <dbReference type="ChEBI" id="CHEBI:18420"/>
    </cofactor>
</comment>
<dbReference type="GO" id="GO:0003677">
    <property type="term" value="F:DNA binding"/>
    <property type="evidence" value="ECO:0007669"/>
    <property type="project" value="UniProtKB-UniRule"/>
</dbReference>
<evidence type="ECO:0000256" key="7">
    <source>
        <dbReference type="ARBA" id="ARBA00022884"/>
    </source>
</evidence>
<evidence type="ECO:0000256" key="10">
    <source>
        <dbReference type="ARBA" id="ARBA00023211"/>
    </source>
</evidence>
<dbReference type="GO" id="GO:0004519">
    <property type="term" value="F:endonuclease activity"/>
    <property type="evidence" value="ECO:0007669"/>
    <property type="project" value="UniProtKB-UniRule"/>
</dbReference>
<evidence type="ECO:0000256" key="1">
    <source>
        <dbReference type="ARBA" id="ARBA00001946"/>
    </source>
</evidence>
<organism evidence="15 16">
    <name type="scientific">Gimesia chilikensis</name>
    <dbReference type="NCBI Taxonomy" id="2605989"/>
    <lineage>
        <taxon>Bacteria</taxon>
        <taxon>Pseudomonadati</taxon>
        <taxon>Planctomycetota</taxon>
        <taxon>Planctomycetia</taxon>
        <taxon>Planctomycetales</taxon>
        <taxon>Planctomycetaceae</taxon>
        <taxon>Gimesia</taxon>
    </lineage>
</organism>
<feature type="compositionally biased region" description="Basic residues" evidence="13">
    <location>
        <begin position="50"/>
        <end position="69"/>
    </location>
</feature>
<dbReference type="EMBL" id="CP036347">
    <property type="protein sequence ID" value="QDU01704.1"/>
    <property type="molecule type" value="Genomic_DNA"/>
</dbReference>
<dbReference type="EC" id="3.1.-.-" evidence="12"/>
<dbReference type="InterPro" id="IPR003615">
    <property type="entry name" value="HNH_nuc"/>
</dbReference>
<evidence type="ECO:0000256" key="12">
    <source>
        <dbReference type="HAMAP-Rule" id="MF_01480"/>
    </source>
</evidence>
<comment type="similarity">
    <text evidence="12">Belongs to the CRISPR-associated Cas9 family.</text>
</comment>
<feature type="domain" description="HNH Cas9-type" evidence="14">
    <location>
        <begin position="543"/>
        <end position="711"/>
    </location>
</feature>
<gene>
    <name evidence="15" type="primary">cas9-2</name>
    <name evidence="12" type="synonym">cas9</name>
    <name evidence="15" type="ORF">V6x_13860</name>
</gene>
<dbReference type="InterPro" id="IPR033114">
    <property type="entry name" value="HNH_CAS9"/>
</dbReference>
<dbReference type="InterPro" id="IPR028629">
    <property type="entry name" value="Cas9"/>
</dbReference>
<comment type="subunit">
    <text evidence="11 12">Monomer. Binds crRNA and tracrRNA.</text>
</comment>
<dbReference type="GO" id="GO:0003723">
    <property type="term" value="F:RNA binding"/>
    <property type="evidence" value="ECO:0007669"/>
    <property type="project" value="UniProtKB-UniRule"/>
</dbReference>
<feature type="region of interest" description="Disordered" evidence="13">
    <location>
        <begin position="37"/>
        <end position="69"/>
    </location>
</feature>
<dbReference type="HAMAP" id="MF_01480">
    <property type="entry name" value="Cas9"/>
    <property type="match status" value="1"/>
</dbReference>
<evidence type="ECO:0000313" key="16">
    <source>
        <dbReference type="Proteomes" id="UP000320722"/>
    </source>
</evidence>
<dbReference type="GO" id="GO:0046872">
    <property type="term" value="F:metal ion binding"/>
    <property type="evidence" value="ECO:0007669"/>
    <property type="project" value="UniProtKB-UniRule"/>
</dbReference>
<keyword evidence="6" id="KW-0460">Magnesium</keyword>
<comment type="domain">
    <text evidence="12">Has 2 endonuclease domains. The discontinuous RuvC-like domain cleaves the target DNA noncomplementary to crRNA while the HNH nuclease domain cleaves the target DNA complementary to crRNA.</text>
</comment>
<dbReference type="InterPro" id="IPR041383">
    <property type="entry name" value="RuvC_III"/>
</dbReference>
<dbReference type="InterPro" id="IPR036397">
    <property type="entry name" value="RNaseH_sf"/>
</dbReference>
<accession>A0A517W8X8</accession>
<evidence type="ECO:0000259" key="14">
    <source>
        <dbReference type="PROSITE" id="PS51749"/>
    </source>
</evidence>
<evidence type="ECO:0000256" key="13">
    <source>
        <dbReference type="SAM" id="MobiDB-lite"/>
    </source>
</evidence>
<evidence type="ECO:0000256" key="11">
    <source>
        <dbReference type="ARBA" id="ARBA00046380"/>
    </source>
</evidence>
<dbReference type="AlphaFoldDB" id="A0A517W8X8"/>
<keyword evidence="4 12" id="KW-0255">Endonuclease</keyword>
<keyword evidence="3" id="KW-0479">Metal-binding</keyword>
<dbReference type="Pfam" id="PF13395">
    <property type="entry name" value="HNH_4"/>
    <property type="match status" value="1"/>
</dbReference>
<protein>
    <recommendedName>
        <fullName evidence="12">CRISPR-associated endonuclease Cas9</fullName>
        <ecNumber evidence="12">3.1.-.-</ecNumber>
    </recommendedName>
</protein>
<sequence>MTISLGLDIGTNSVGSAWVDTKKKAIQLGVTIFPAGVEDSDTKRGDPKNQKRREKRSQRRSIARKAKRKRQLRKTLVDLKLLPATAEEQTAIFHPENVETAKSWDPWKLRVVGLSRELTPFEFGRILIHLNQRRGALGVDADPDDQESGLVKAAISHTEGEMEKRGCRTVGELMYQLREDRQIPIKKSKNTSHSSYPVSIRNKGGEFEFHATRQLIRNEFLLLWEHQKSYKGKLSKLLTKKLLTILDHPEADSTWRHQGALFGQRKTYWDSGTLGRCSLEPSDHLCPKADMYASEFLVLETVNRIRIEERGNYDGRGLSLCDPSMKEKRDTVIQALRTTKTPTIATIRKALGIHTKENKVLYSLNIEREQKPELNSDWFHREIVTGVFGEREWNALDERQKESINRAIQKFDDEEKLKEGAFQWWGLNKTQIETLLAAWSHRPKPDKRLRLSRRAIKNLLPFMRAGDDLTTAKQKFGYPLKPRQLNKADRHYMEKHSNSLPPAPMCSNPVVRRAIHEVRRHVNAYLNHFQKLPDRIVIEYARSATQSAKSRNDQLAFNRKREAENKKIEQEFKKYIGDNNPAHRIVERVRLWVEQKKKCAYSGKLIGIEKVGFGTDLEVDHIIPRSRGGHNGFSNKVLCYRDTNRNKGNRTPKEWMSADDFEALEKRFEHLAGKQRQKVGVFECVPNKAKWDNLHQVLDNFDLKEFANSQFTDTAYAAKQVATYLREALYSDSENSKSQKQRIFTTKGTITARLRRDWGILEENEPFFAKQIDNEIPQYPKSRSEKKDRSDHRHHAIDAVMIALSSPERIEEIIKQEEAAIEYKERTGYRPRQEVIKPPWDLRNQVLDLSRNQIVAHRPVKRKLTGALHEETIYGIADEENKLFTIKLPAEKLTSKMLRLPELRDNKEGKKHLQDPSLGKGGLVRDWNLRKVIRECLTRNNIDPDNFSKKEIEELAKTGQLRMPSGVPIKSVVVLRTINSPIIIKTPSKPPRVYVGGNNHHLEIIEDETTGKWSGTVWDTFTVSQRVNPPKRKGTNSKLPMVIGRELESLKQEDRLPKQLQKYYENKTFVMSLAEGEVIFARRNDREPDSPDAIDYYVVVKLDKKRIFFAHHWDARRADQQDRWGASFSDLKNLGPNSDQPPFKVTIDPLGVVRRIKD</sequence>
<keyword evidence="9 12" id="KW-0238">DNA-binding</keyword>
<dbReference type="RefSeq" id="WP_145037879.1">
    <property type="nucleotide sequence ID" value="NZ_CP036347.1"/>
</dbReference>
<keyword evidence="5 12" id="KW-0378">Hydrolase</keyword>
<keyword evidence="7 12" id="KW-0694">RNA-binding</keyword>
<dbReference type="Gene3D" id="3.30.420.10">
    <property type="entry name" value="Ribonuclease H-like superfamily/Ribonuclease H"/>
    <property type="match status" value="2"/>
</dbReference>